<proteinExistence type="predicted"/>
<name>A0A4V1L5J1_9BACT</name>
<evidence type="ECO:0000313" key="3">
    <source>
        <dbReference type="Proteomes" id="UP000289437"/>
    </source>
</evidence>
<accession>A0A4V1L5J1</accession>
<sequence>MSSPRWKMSGSSIPRKADVDTTESGCSLLSRKHRLTCMIACSRCRRQCIRRQPEGRFLRRSPSQSLSRR</sequence>
<dbReference type="AlphaFoldDB" id="A0A4V1L5J1"/>
<dbReference type="Proteomes" id="UP000289437">
    <property type="component" value="Unassembled WGS sequence"/>
</dbReference>
<gene>
    <name evidence="2" type="ORF">GRAN_2801</name>
</gene>
<comment type="caution">
    <text evidence="2">The sequence shown here is derived from an EMBL/GenBank/DDBJ whole genome shotgun (WGS) entry which is preliminary data.</text>
</comment>
<keyword evidence="3" id="KW-1185">Reference proteome</keyword>
<dbReference type="EMBL" id="RDSM01000002">
    <property type="protein sequence ID" value="RXH55944.1"/>
    <property type="molecule type" value="Genomic_DNA"/>
</dbReference>
<evidence type="ECO:0000313" key="2">
    <source>
        <dbReference type="EMBL" id="RXH55944.1"/>
    </source>
</evidence>
<organism evidence="2 3">
    <name type="scientific">Granulicella sibirica</name>
    <dbReference type="NCBI Taxonomy" id="2479048"/>
    <lineage>
        <taxon>Bacteria</taxon>
        <taxon>Pseudomonadati</taxon>
        <taxon>Acidobacteriota</taxon>
        <taxon>Terriglobia</taxon>
        <taxon>Terriglobales</taxon>
        <taxon>Acidobacteriaceae</taxon>
        <taxon>Granulicella</taxon>
    </lineage>
</organism>
<reference evidence="3" key="2">
    <citation type="submission" date="2019-02" db="EMBL/GenBank/DDBJ databases">
        <title>Granulicella sibirica sp. nov., a psychrotolerant acidobacterium isolated from an organic soil layer in forested tundra, West Siberia.</title>
        <authorList>
            <person name="Oshkin I.Y."/>
            <person name="Kulichevskaya I.S."/>
            <person name="Rijpstra W.I.C."/>
            <person name="Sinninghe Damste J.S."/>
            <person name="Rakitin A.L."/>
            <person name="Ravin N.V."/>
            <person name="Dedysh S.N."/>
        </authorList>
    </citation>
    <scope>NUCLEOTIDE SEQUENCE [LARGE SCALE GENOMIC DNA]</scope>
    <source>
        <strain evidence="3">AF10</strain>
    </source>
</reference>
<protein>
    <submittedName>
        <fullName evidence="2">Uncharacterized protein</fullName>
    </submittedName>
</protein>
<reference evidence="2 3" key="1">
    <citation type="submission" date="2018-11" db="EMBL/GenBank/DDBJ databases">
        <authorList>
            <person name="Mardanov A.V."/>
            <person name="Ravin N.V."/>
            <person name="Dedysh S.N."/>
        </authorList>
    </citation>
    <scope>NUCLEOTIDE SEQUENCE [LARGE SCALE GENOMIC DNA]</scope>
    <source>
        <strain evidence="2 3">AF10</strain>
    </source>
</reference>
<feature type="region of interest" description="Disordered" evidence="1">
    <location>
        <begin position="1"/>
        <end position="21"/>
    </location>
</feature>
<evidence type="ECO:0000256" key="1">
    <source>
        <dbReference type="SAM" id="MobiDB-lite"/>
    </source>
</evidence>